<organism evidence="1 2">
    <name type="scientific">Pseudomonas neustonica</name>
    <dbReference type="NCBI Taxonomy" id="2487346"/>
    <lineage>
        <taxon>Bacteria</taxon>
        <taxon>Pseudomonadati</taxon>
        <taxon>Pseudomonadota</taxon>
        <taxon>Gammaproteobacteria</taxon>
        <taxon>Pseudomonadales</taxon>
        <taxon>Pseudomonadaceae</taxon>
        <taxon>Pseudomonas</taxon>
    </lineage>
</organism>
<dbReference type="EMBL" id="RKKU01000013">
    <property type="protein sequence ID" value="ROZ84011.1"/>
    <property type="molecule type" value="Genomic_DNA"/>
</dbReference>
<reference evidence="1 2" key="1">
    <citation type="submission" date="2018-11" db="EMBL/GenBank/DDBJ databases">
        <authorList>
            <person name="Jang G.I."/>
            <person name="Hwang C.Y."/>
        </authorList>
    </citation>
    <scope>NUCLEOTIDE SEQUENCE [LARGE SCALE GENOMIC DNA]</scope>
    <source>
        <strain evidence="1 2">SSM26</strain>
    </source>
</reference>
<proteinExistence type="predicted"/>
<dbReference type="RefSeq" id="WP_123889725.1">
    <property type="nucleotide sequence ID" value="NZ_JBPYCX010000005.1"/>
</dbReference>
<dbReference type="Proteomes" id="UP000275199">
    <property type="component" value="Unassembled WGS sequence"/>
</dbReference>
<evidence type="ECO:0000313" key="1">
    <source>
        <dbReference type="EMBL" id="ROZ84011.1"/>
    </source>
</evidence>
<gene>
    <name evidence="1" type="ORF">EF096_11230</name>
</gene>
<dbReference type="PROSITE" id="PS51257">
    <property type="entry name" value="PROKAR_LIPOPROTEIN"/>
    <property type="match status" value="1"/>
</dbReference>
<accession>A0ABX9XK76</accession>
<name>A0ABX9XK76_9PSED</name>
<comment type="caution">
    <text evidence="1">The sequence shown here is derived from an EMBL/GenBank/DDBJ whole genome shotgun (WGS) entry which is preliminary data.</text>
</comment>
<protein>
    <submittedName>
        <fullName evidence="1">Uncharacterized protein</fullName>
    </submittedName>
</protein>
<keyword evidence="2" id="KW-1185">Reference proteome</keyword>
<evidence type="ECO:0000313" key="2">
    <source>
        <dbReference type="Proteomes" id="UP000275199"/>
    </source>
</evidence>
<sequence>MTRHHGVTRVLRRTALPLLGLSSVMLSGCLSGGGGGGDDSESASSGVFIDAPVAGLQYATDSRSGETDSAGTFQY</sequence>